<reference evidence="2 4" key="1">
    <citation type="journal article" date="2014" name="Genome Announc.">
        <title>Draft Genome Sequences of Two Vibrionaceae Species, Vibrio ponticus C121 and Photobacterium aphoticum C119, Isolated as Coral Reef Microbiota.</title>
        <authorList>
            <person name="Al-saari N."/>
            <person name="Meirelles P.M."/>
            <person name="Mino S."/>
            <person name="Suda W."/>
            <person name="Oshima K."/>
            <person name="Hattori M."/>
            <person name="Ohkuma M."/>
            <person name="Thompson F.L."/>
            <person name="Gomez-Gil B."/>
            <person name="Sawabe T."/>
            <person name="Sawabe T."/>
        </authorList>
    </citation>
    <scope>NUCLEOTIDE SEQUENCE [LARGE SCALE GENOMIC DNA]</scope>
    <source>
        <strain evidence="2 4">JCM 19237</strain>
    </source>
</reference>
<name>A0A090QUG0_9GAMM</name>
<evidence type="ECO:0000313" key="3">
    <source>
        <dbReference type="EMBL" id="KLV02584.1"/>
    </source>
</evidence>
<comment type="caution">
    <text evidence="2">The sequence shown here is derived from an EMBL/GenBank/DDBJ whole genome shotgun (WGS) entry which is preliminary data.</text>
</comment>
<dbReference type="Proteomes" id="UP000029227">
    <property type="component" value="Unassembled WGS sequence"/>
</dbReference>
<dbReference type="Proteomes" id="UP000036426">
    <property type="component" value="Unassembled WGS sequence"/>
</dbReference>
<dbReference type="EMBL" id="BBMN01000013">
    <property type="protein sequence ID" value="GAL06835.1"/>
    <property type="molecule type" value="Genomic_DNA"/>
</dbReference>
<reference evidence="3 5" key="2">
    <citation type="submission" date="2015-05" db="EMBL/GenBank/DDBJ databases">
        <title>Photobacterium galathea sp. nov.</title>
        <authorList>
            <person name="Machado H."/>
            <person name="Gram L."/>
        </authorList>
    </citation>
    <scope>NUCLEOTIDE SEQUENCE [LARGE SCALE GENOMIC DNA]</scope>
    <source>
        <strain evidence="3 5">DSM 25995</strain>
    </source>
</reference>
<dbReference type="eggNOG" id="ENOG5033BS1">
    <property type="taxonomic scope" value="Bacteria"/>
</dbReference>
<gene>
    <name evidence="3" type="ORF">ABT58_02785</name>
    <name evidence="2" type="ORF">JCM19237_3901</name>
</gene>
<evidence type="ECO:0000256" key="1">
    <source>
        <dbReference type="SAM" id="Phobius"/>
    </source>
</evidence>
<dbReference type="PATRIC" id="fig|754436.4.peg.584"/>
<dbReference type="STRING" id="754436.JCM19237_3901"/>
<feature type="transmembrane region" description="Helical" evidence="1">
    <location>
        <begin position="57"/>
        <end position="74"/>
    </location>
</feature>
<sequence length="161" mass="18704">MLYPIEAYDKHGLLKPSAMLWLCFWFSAKAWIVFVMAGASRQHGAQVLEILYPVPENLYLAMGLGLPAVILMWLAGYRYKNNNVINWVWQRGKYVLLLSYAIDCALQVYQLILTHGEFSWTRAVTLLLTVWLGWYLFRSSRVKNTFADKPLEEVKSHERMG</sequence>
<evidence type="ECO:0000313" key="4">
    <source>
        <dbReference type="Proteomes" id="UP000029227"/>
    </source>
</evidence>
<dbReference type="InterPro" id="IPR021318">
    <property type="entry name" value="DUF2919"/>
</dbReference>
<feature type="transmembrane region" description="Helical" evidence="1">
    <location>
        <begin position="18"/>
        <end position="37"/>
    </location>
</feature>
<proteinExistence type="predicted"/>
<keyword evidence="1" id="KW-0812">Transmembrane</keyword>
<evidence type="ECO:0000313" key="5">
    <source>
        <dbReference type="Proteomes" id="UP000036426"/>
    </source>
</evidence>
<feature type="transmembrane region" description="Helical" evidence="1">
    <location>
        <begin position="118"/>
        <end position="137"/>
    </location>
</feature>
<dbReference type="Pfam" id="PF11143">
    <property type="entry name" value="DUF2919"/>
    <property type="match status" value="1"/>
</dbReference>
<accession>A0A090QUG0</accession>
<evidence type="ECO:0000313" key="2">
    <source>
        <dbReference type="EMBL" id="GAL06835.1"/>
    </source>
</evidence>
<keyword evidence="1" id="KW-1133">Transmembrane helix</keyword>
<dbReference type="EMBL" id="LDOV01000005">
    <property type="protein sequence ID" value="KLV02584.1"/>
    <property type="molecule type" value="Genomic_DNA"/>
</dbReference>
<dbReference type="AlphaFoldDB" id="A0A090QUG0"/>
<organism evidence="2 4">
    <name type="scientific">Photobacterium aphoticum</name>
    <dbReference type="NCBI Taxonomy" id="754436"/>
    <lineage>
        <taxon>Bacteria</taxon>
        <taxon>Pseudomonadati</taxon>
        <taxon>Pseudomonadota</taxon>
        <taxon>Gammaproteobacteria</taxon>
        <taxon>Vibrionales</taxon>
        <taxon>Vibrionaceae</taxon>
        <taxon>Photobacterium</taxon>
    </lineage>
</organism>
<keyword evidence="5" id="KW-1185">Reference proteome</keyword>
<feature type="transmembrane region" description="Helical" evidence="1">
    <location>
        <begin position="94"/>
        <end position="112"/>
    </location>
</feature>
<protein>
    <submittedName>
        <fullName evidence="2">Arginine/ornithine antiporter ArcD</fullName>
    </submittedName>
    <submittedName>
        <fullName evidence="3">Membrane protein</fullName>
    </submittedName>
</protein>
<dbReference type="OrthoDB" id="6314776at2"/>
<keyword evidence="1" id="KW-0472">Membrane</keyword>
<dbReference type="RefSeq" id="WP_047872841.1">
    <property type="nucleotide sequence ID" value="NZ_BMYC01000007.1"/>
</dbReference>